<feature type="region of interest" description="Disordered" evidence="1">
    <location>
        <begin position="492"/>
        <end position="523"/>
    </location>
</feature>
<accession>A0A553IDE8</accession>
<dbReference type="Proteomes" id="UP000319160">
    <property type="component" value="Unassembled WGS sequence"/>
</dbReference>
<gene>
    <name evidence="2" type="ORF">FHL15_000856</name>
</gene>
<dbReference type="OrthoDB" id="5415512at2759"/>
<feature type="region of interest" description="Disordered" evidence="1">
    <location>
        <begin position="660"/>
        <end position="691"/>
    </location>
</feature>
<evidence type="ECO:0000256" key="1">
    <source>
        <dbReference type="SAM" id="MobiDB-lite"/>
    </source>
</evidence>
<reference evidence="3" key="1">
    <citation type="submission" date="2019-06" db="EMBL/GenBank/DDBJ databases">
        <title>Draft genome sequence of the griseofulvin-producing fungus Xylaria cubensis strain G536.</title>
        <authorList>
            <person name="Mead M.E."/>
            <person name="Raja H.A."/>
            <person name="Steenwyk J.L."/>
            <person name="Knowles S.L."/>
            <person name="Oberlies N.H."/>
            <person name="Rokas A."/>
        </authorList>
    </citation>
    <scope>NUCLEOTIDE SEQUENCE [LARGE SCALE GENOMIC DNA]</scope>
    <source>
        <strain evidence="3">G536</strain>
    </source>
</reference>
<keyword evidence="3" id="KW-1185">Reference proteome</keyword>
<feature type="compositionally biased region" description="Basic and acidic residues" evidence="1">
    <location>
        <begin position="557"/>
        <end position="568"/>
    </location>
</feature>
<evidence type="ECO:0000313" key="2">
    <source>
        <dbReference type="EMBL" id="TRX98211.1"/>
    </source>
</evidence>
<feature type="compositionally biased region" description="Basic and acidic residues" evidence="1">
    <location>
        <begin position="402"/>
        <end position="421"/>
    </location>
</feature>
<dbReference type="STRING" id="2512241.A0A553IDE8"/>
<proteinExistence type="predicted"/>
<feature type="region of interest" description="Disordered" evidence="1">
    <location>
        <begin position="1"/>
        <end position="25"/>
    </location>
</feature>
<comment type="caution">
    <text evidence="2">The sequence shown here is derived from an EMBL/GenBank/DDBJ whole genome shotgun (WGS) entry which is preliminary data.</text>
</comment>
<protein>
    <recommendedName>
        <fullName evidence="4">Stc1 domain-containing protein</fullName>
    </recommendedName>
</protein>
<feature type="region of interest" description="Disordered" evidence="1">
    <location>
        <begin position="548"/>
        <end position="594"/>
    </location>
</feature>
<feature type="region of interest" description="Disordered" evidence="1">
    <location>
        <begin position="402"/>
        <end position="431"/>
    </location>
</feature>
<dbReference type="AlphaFoldDB" id="A0A553IDE8"/>
<feature type="region of interest" description="Disordered" evidence="1">
    <location>
        <begin position="85"/>
        <end position="155"/>
    </location>
</feature>
<feature type="compositionally biased region" description="Low complexity" evidence="1">
    <location>
        <begin position="129"/>
        <end position="140"/>
    </location>
</feature>
<evidence type="ECO:0008006" key="4">
    <source>
        <dbReference type="Google" id="ProtNLM"/>
    </source>
</evidence>
<feature type="compositionally biased region" description="Polar residues" evidence="1">
    <location>
        <begin position="141"/>
        <end position="155"/>
    </location>
</feature>
<dbReference type="EMBL" id="VFLP01000003">
    <property type="protein sequence ID" value="TRX98211.1"/>
    <property type="molecule type" value="Genomic_DNA"/>
</dbReference>
<sequence>MGLFKKGRNRSQSTISATSQPLLPDSNHDAFFLPGNNHVYLTHSKDGKPALGRKKPNNVLQDFGFDILGQSFGIPSRRDYESLASQSSGLITAPATPRPRQEAQRPNVNRQAYSYEDTKSPMVRRKTSSARSSSTPATTTMVQYSNPDISNSQRHNTYRTSSPFLGPLAPNQYHIPPPPPPPSAVNWHRYPTVNTGVAPIPMSHSGAATRPIPSHPYNGLPMPHGAQNWAIPQHHMMAQYPNALGVIMPQPVAMPIMPHHQQLSQAQSTQIPYNQALPAAHPLSIPPPPPPQYWLRARAMTTKKEEIPQQETNHISGAGKVAKQHKEAENVSRSATQAHERLKSINDIKEHLSKRIFHVHVCAGCGKKRSSRYQKAHPLKRGEIPALNYCYSCLKDAADGDRDSFDRNAVHNPSKENRREPTVPWPSSDEGQAILDGKYAYKKSRRGPRRVKKSNHLGALSKLFSRRAPPGLFAPPPISLSSAEESSSRASSYVSDSCAVHPVRKKPVSQSRRAYEKKSNVTIQEEVKTSALPRQRYSSVNSWIAKQNSPLIPAENEPNRTNDEDKVRTASNSKPTLPQPHSRVSRSRPPPTLVDFDNPFQAANNSARKPSEECSSSYLYANDVARMAPTSHIAGLSEILNQVVLNETQEAAKLANARDDIKKGRKKGDISSSKVANPANARVAQGTHLTTPTSDCLRTHVIFNERANSSKNPFIQGFRSGGSQNPLDWNSEIDPEQPAGFNPLPNPGNSARWSVNDNAAAVPDEPKFFLNSNEPLTPKDVPYADHIHPPRVVNDSWSDFHTDLEREAEEMAERDLAFAGKLFDSLSGSLGGSATSAFPTTSFVTRSNISIVSCNSDSDHSDNDTTTPSVKEAEVQNDVDGTEANKSFERIEFSSEEERQNSARLKTLTDSFIAYHEHQDRYIKLPPAQSNNMNNQLENGQDDDDDVEWPPSPIGSSLVGHTGHSVDGLQNHASIQEDSATARDCHHLRRFAWLPSA</sequence>
<feature type="compositionally biased region" description="Polar residues" evidence="1">
    <location>
        <begin position="10"/>
        <end position="21"/>
    </location>
</feature>
<name>A0A553IDE8_9PEZI</name>
<organism evidence="2 3">
    <name type="scientific">Xylaria flabelliformis</name>
    <dbReference type="NCBI Taxonomy" id="2512241"/>
    <lineage>
        <taxon>Eukaryota</taxon>
        <taxon>Fungi</taxon>
        <taxon>Dikarya</taxon>
        <taxon>Ascomycota</taxon>
        <taxon>Pezizomycotina</taxon>
        <taxon>Sordariomycetes</taxon>
        <taxon>Xylariomycetidae</taxon>
        <taxon>Xylariales</taxon>
        <taxon>Xylariaceae</taxon>
        <taxon>Xylaria</taxon>
    </lineage>
</organism>
<evidence type="ECO:0000313" key="3">
    <source>
        <dbReference type="Proteomes" id="UP000319160"/>
    </source>
</evidence>